<dbReference type="VEuPathDB" id="VectorBase:PPAI007420"/>
<evidence type="ECO:0000256" key="6">
    <source>
        <dbReference type="SAM" id="Phobius"/>
    </source>
</evidence>
<protein>
    <recommendedName>
        <fullName evidence="9">Tetraspanin</fullName>
    </recommendedName>
</protein>
<comment type="subcellular location">
    <subcellularLocation>
        <location evidence="1">Membrane</location>
        <topology evidence="1">Multi-pass membrane protein</topology>
    </subcellularLocation>
</comment>
<evidence type="ECO:0000256" key="5">
    <source>
        <dbReference type="SAM" id="MobiDB-lite"/>
    </source>
</evidence>
<sequence>MGLDLDETEMVRALQGSYGVPGKEQFTAAMDLAQTLFKCCAISSDINYDTSLWRLQGFGHRELTVPLTCCALQNSRDRNAYLGPKPINLSLCQSLQRHEYQSFRHLESCYDKIDLWYRQQYVIFLGAGMIVAIVEFCVLLSIILSCTKHARQRQKRKMSLRQIIREVDEAEVSEGGQESISMPDFTGSSPAAPTRLSNRSISKPRVPPKPTHVTQRVPETTMQYHAGLPEPDDGLPDVRKVFVQPPDVYKPKNITTFRPAASDYHISRSHLV</sequence>
<dbReference type="CDD" id="cd03127">
    <property type="entry name" value="tetraspanin_LEL"/>
    <property type="match status" value="1"/>
</dbReference>
<accession>A0A1B0DGY6</accession>
<keyword evidence="8" id="KW-1185">Reference proteome</keyword>
<organism evidence="7 8">
    <name type="scientific">Phlebotomus papatasi</name>
    <name type="common">Sandfly</name>
    <dbReference type="NCBI Taxonomy" id="29031"/>
    <lineage>
        <taxon>Eukaryota</taxon>
        <taxon>Metazoa</taxon>
        <taxon>Ecdysozoa</taxon>
        <taxon>Arthropoda</taxon>
        <taxon>Hexapoda</taxon>
        <taxon>Insecta</taxon>
        <taxon>Pterygota</taxon>
        <taxon>Neoptera</taxon>
        <taxon>Endopterygota</taxon>
        <taxon>Diptera</taxon>
        <taxon>Nematocera</taxon>
        <taxon>Psychodoidea</taxon>
        <taxon>Psychodidae</taxon>
        <taxon>Phlebotomus</taxon>
        <taxon>Phlebotomus</taxon>
    </lineage>
</organism>
<dbReference type="VEuPathDB" id="VectorBase:PPAPM1_009465"/>
<dbReference type="EnsemblMetazoa" id="PPAI007420-RA">
    <property type="protein sequence ID" value="PPAI007420-PA"/>
    <property type="gene ID" value="PPAI007420"/>
</dbReference>
<dbReference type="Pfam" id="PF00335">
    <property type="entry name" value="Tetraspanin"/>
    <property type="match status" value="1"/>
</dbReference>
<evidence type="ECO:0000256" key="1">
    <source>
        <dbReference type="ARBA" id="ARBA00004141"/>
    </source>
</evidence>
<dbReference type="Proteomes" id="UP000092462">
    <property type="component" value="Unassembled WGS sequence"/>
</dbReference>
<dbReference type="InterPro" id="IPR018499">
    <property type="entry name" value="Tetraspanin/Peripherin"/>
</dbReference>
<evidence type="ECO:0000256" key="2">
    <source>
        <dbReference type="ARBA" id="ARBA00022692"/>
    </source>
</evidence>
<reference evidence="7" key="1">
    <citation type="submission" date="2022-08" db="UniProtKB">
        <authorList>
            <consortium name="EnsemblMetazoa"/>
        </authorList>
    </citation>
    <scope>IDENTIFICATION</scope>
    <source>
        <strain evidence="7">Israel</strain>
    </source>
</reference>
<feature type="region of interest" description="Disordered" evidence="5">
    <location>
        <begin position="173"/>
        <end position="213"/>
    </location>
</feature>
<dbReference type="GO" id="GO:0016020">
    <property type="term" value="C:membrane"/>
    <property type="evidence" value="ECO:0007669"/>
    <property type="project" value="UniProtKB-SubCell"/>
</dbReference>
<keyword evidence="4 6" id="KW-0472">Membrane</keyword>
<evidence type="ECO:0008006" key="9">
    <source>
        <dbReference type="Google" id="ProtNLM"/>
    </source>
</evidence>
<feature type="compositionally biased region" description="Polar residues" evidence="5">
    <location>
        <begin position="176"/>
        <end position="201"/>
    </location>
</feature>
<evidence type="ECO:0000256" key="4">
    <source>
        <dbReference type="ARBA" id="ARBA00023136"/>
    </source>
</evidence>
<evidence type="ECO:0000313" key="7">
    <source>
        <dbReference type="EnsemblMetazoa" id="PPAI007420-PA"/>
    </source>
</evidence>
<keyword evidence="2 6" id="KW-0812">Transmembrane</keyword>
<feature type="transmembrane region" description="Helical" evidence="6">
    <location>
        <begin position="121"/>
        <end position="147"/>
    </location>
</feature>
<evidence type="ECO:0000313" key="8">
    <source>
        <dbReference type="Proteomes" id="UP000092462"/>
    </source>
</evidence>
<evidence type="ECO:0000256" key="3">
    <source>
        <dbReference type="ARBA" id="ARBA00022989"/>
    </source>
</evidence>
<dbReference type="EMBL" id="AJVK01060570">
    <property type="status" value="NOT_ANNOTATED_CDS"/>
    <property type="molecule type" value="Genomic_DNA"/>
</dbReference>
<keyword evidence="3 6" id="KW-1133">Transmembrane helix</keyword>
<name>A0A1B0DGY6_PHLPP</name>
<proteinExistence type="predicted"/>
<dbReference type="AlphaFoldDB" id="A0A1B0DGY6"/>